<feature type="coiled-coil region" evidence="1">
    <location>
        <begin position="671"/>
        <end position="698"/>
    </location>
</feature>
<evidence type="ECO:0000256" key="1">
    <source>
        <dbReference type="SAM" id="Coils"/>
    </source>
</evidence>
<evidence type="ECO:0000313" key="4">
    <source>
        <dbReference type="Proteomes" id="UP000275078"/>
    </source>
</evidence>
<feature type="region of interest" description="Disordered" evidence="2">
    <location>
        <begin position="168"/>
        <end position="188"/>
    </location>
</feature>
<dbReference type="Proteomes" id="UP000275078">
    <property type="component" value="Unassembled WGS sequence"/>
</dbReference>
<reference evidence="3 4" key="1">
    <citation type="journal article" date="2018" name="Nat. Ecol. Evol.">
        <title>Pezizomycetes genomes reveal the molecular basis of ectomycorrhizal truffle lifestyle.</title>
        <authorList>
            <person name="Murat C."/>
            <person name="Payen T."/>
            <person name="Noel B."/>
            <person name="Kuo A."/>
            <person name="Morin E."/>
            <person name="Chen J."/>
            <person name="Kohler A."/>
            <person name="Krizsan K."/>
            <person name="Balestrini R."/>
            <person name="Da Silva C."/>
            <person name="Montanini B."/>
            <person name="Hainaut M."/>
            <person name="Levati E."/>
            <person name="Barry K.W."/>
            <person name="Belfiori B."/>
            <person name="Cichocki N."/>
            <person name="Clum A."/>
            <person name="Dockter R.B."/>
            <person name="Fauchery L."/>
            <person name="Guy J."/>
            <person name="Iotti M."/>
            <person name="Le Tacon F."/>
            <person name="Lindquist E.A."/>
            <person name="Lipzen A."/>
            <person name="Malagnac F."/>
            <person name="Mello A."/>
            <person name="Molinier V."/>
            <person name="Miyauchi S."/>
            <person name="Poulain J."/>
            <person name="Riccioni C."/>
            <person name="Rubini A."/>
            <person name="Sitrit Y."/>
            <person name="Splivallo R."/>
            <person name="Traeger S."/>
            <person name="Wang M."/>
            <person name="Zifcakova L."/>
            <person name="Wipf D."/>
            <person name="Zambonelli A."/>
            <person name="Paolocci F."/>
            <person name="Nowrousian M."/>
            <person name="Ottonello S."/>
            <person name="Baldrian P."/>
            <person name="Spatafora J.W."/>
            <person name="Henrissat B."/>
            <person name="Nagy L.G."/>
            <person name="Aury J.M."/>
            <person name="Wincker P."/>
            <person name="Grigoriev I.V."/>
            <person name="Bonfante P."/>
            <person name="Martin F.M."/>
        </authorList>
    </citation>
    <scope>NUCLEOTIDE SEQUENCE [LARGE SCALE GENOMIC DNA]</scope>
    <source>
        <strain evidence="3 4">RN42</strain>
    </source>
</reference>
<sequence length="782" mass="87525">MGYGATVKKARVDQTTNTSTTSRLPAAASQNQPVNRDWMSSNLVPDSVQRPQTDYNAQPKTVRALSSRQYNGNSQNSDASGQLKMDFGNQNAVPTWNMDLKPVPLRPSTRMSQGLEQPSFDPFGAAHRYPTPPSGTQNDENRGSLLENSMPVLSGKLSRLNTFAQASQSSNAGFSQQLPTPVEPQPNALQQIHSGSNVEYEGRKLDISSTQRQLLDAFKHEPLGHQYGNMSLLGSSSQTQHPFQTNEYDFARHYASSQHSQQSQQSQQSASAWGTIGDGRSSATPFHSTNNGVPETVTIRKRKSRDAQVHAFGVGNQSSIWNPVPLDPLDTADSAIPQEYNTIIPRYSPFEADQYMHNQFNNIQKPQSAQDIHLLASSGLFSLENMTLEPIQVPVPPSGTQGQDFKMDLKATPRLPMHHTVAPNAKDDVSGGCSATCTKRIKNLETAVYFYKQQIDASNGIRGKDSDEKAKLRKENEDLKHENALISHKLGAFNQEMENMRKFNEARHFEALGAREEITSWKWAFVIEATKGTKKTDDYFKDEFAMLFQGLQGWATRYLKFPNEIPIPPPTRGWLHEICGGEEHEYLITSSKTKAFVITAFMIRLFKNYIFSVNFDNVIISKIELASIAKDGMSVADILDQTVSKQCEDIGRDLFTFIHVLISRPYDTVLIDQCQKNLISLAQQAGRLQLELRKVEKDRVWEMTYPEFRTPYSDDSMECADLVRTAGKDSYEEQKFKEKVDQGRAFVKSCSIPTLTRSIKEKDGSIKAENTVVIQKAGVLLL</sequence>
<protein>
    <submittedName>
        <fullName evidence="3">Uncharacterized protein</fullName>
    </submittedName>
</protein>
<feature type="compositionally biased region" description="Low complexity" evidence="2">
    <location>
        <begin position="255"/>
        <end position="272"/>
    </location>
</feature>
<proteinExistence type="predicted"/>
<evidence type="ECO:0000313" key="3">
    <source>
        <dbReference type="EMBL" id="RPA86563.1"/>
    </source>
</evidence>
<evidence type="ECO:0000256" key="2">
    <source>
        <dbReference type="SAM" id="MobiDB-lite"/>
    </source>
</evidence>
<feature type="region of interest" description="Disordered" evidence="2">
    <location>
        <begin position="1"/>
        <end position="84"/>
    </location>
</feature>
<keyword evidence="1" id="KW-0175">Coiled coil</keyword>
<keyword evidence="4" id="KW-1185">Reference proteome</keyword>
<organism evidence="3 4">
    <name type="scientific">Ascobolus immersus RN42</name>
    <dbReference type="NCBI Taxonomy" id="1160509"/>
    <lineage>
        <taxon>Eukaryota</taxon>
        <taxon>Fungi</taxon>
        <taxon>Dikarya</taxon>
        <taxon>Ascomycota</taxon>
        <taxon>Pezizomycotina</taxon>
        <taxon>Pezizomycetes</taxon>
        <taxon>Pezizales</taxon>
        <taxon>Ascobolaceae</taxon>
        <taxon>Ascobolus</taxon>
    </lineage>
</organism>
<feature type="compositionally biased region" description="Polar residues" evidence="2">
    <location>
        <begin position="13"/>
        <end position="80"/>
    </location>
</feature>
<accession>A0A3N4IK88</accession>
<dbReference type="AlphaFoldDB" id="A0A3N4IK88"/>
<gene>
    <name evidence="3" type="ORF">BJ508DRAFT_321691</name>
</gene>
<dbReference type="EMBL" id="ML119649">
    <property type="protein sequence ID" value="RPA86563.1"/>
    <property type="molecule type" value="Genomic_DNA"/>
</dbReference>
<feature type="coiled-coil region" evidence="1">
    <location>
        <begin position="462"/>
        <end position="489"/>
    </location>
</feature>
<feature type="compositionally biased region" description="Polar residues" evidence="2">
    <location>
        <begin position="281"/>
        <end position="293"/>
    </location>
</feature>
<feature type="region of interest" description="Disordered" evidence="2">
    <location>
        <begin position="98"/>
        <end position="146"/>
    </location>
</feature>
<feature type="region of interest" description="Disordered" evidence="2">
    <location>
        <begin position="254"/>
        <end position="296"/>
    </location>
</feature>
<dbReference type="OrthoDB" id="5356555at2759"/>
<feature type="compositionally biased region" description="Polar residues" evidence="2">
    <location>
        <begin position="168"/>
        <end position="179"/>
    </location>
</feature>
<name>A0A3N4IK88_ASCIM</name>